<dbReference type="InterPro" id="IPR050155">
    <property type="entry name" value="HAD-like_hydrolase_sf"/>
</dbReference>
<accession>A0ABU2ZNL1</accession>
<dbReference type="InterPro" id="IPR023214">
    <property type="entry name" value="HAD_sf"/>
</dbReference>
<protein>
    <submittedName>
        <fullName evidence="1">HAD-IA family hydrolase</fullName>
    </submittedName>
</protein>
<dbReference type="InterPro" id="IPR036412">
    <property type="entry name" value="HAD-like_sf"/>
</dbReference>
<dbReference type="SFLD" id="SFLDG01129">
    <property type="entry name" value="C1.5:_HAD__Beta-PGM__Phosphata"/>
    <property type="match status" value="1"/>
</dbReference>
<dbReference type="PANTHER" id="PTHR43434:SF24">
    <property type="entry name" value="HYDROLASE-RELATED"/>
    <property type="match status" value="1"/>
</dbReference>
<dbReference type="SFLD" id="SFLDG01135">
    <property type="entry name" value="C1.5.6:_HAD__Beta-PGM__Phospha"/>
    <property type="match status" value="1"/>
</dbReference>
<dbReference type="SUPFAM" id="SSF56784">
    <property type="entry name" value="HAD-like"/>
    <property type="match status" value="1"/>
</dbReference>
<dbReference type="InterPro" id="IPR006439">
    <property type="entry name" value="HAD-SF_hydro_IA"/>
</dbReference>
<dbReference type="GO" id="GO:0016787">
    <property type="term" value="F:hydrolase activity"/>
    <property type="evidence" value="ECO:0007669"/>
    <property type="project" value="UniProtKB-KW"/>
</dbReference>
<dbReference type="NCBIfam" id="TIGR01549">
    <property type="entry name" value="HAD-SF-IA-v1"/>
    <property type="match status" value="1"/>
</dbReference>
<dbReference type="Proteomes" id="UP001253545">
    <property type="component" value="Unassembled WGS sequence"/>
</dbReference>
<name>A0ABU2ZNL1_9ALTE</name>
<reference evidence="1 2" key="1">
    <citation type="submission" date="2023-09" db="EMBL/GenBank/DDBJ databases">
        <authorList>
            <person name="Rey-Velasco X."/>
        </authorList>
    </citation>
    <scope>NUCLEOTIDE SEQUENCE [LARGE SCALE GENOMIC DNA]</scope>
    <source>
        <strain evidence="1 2">P117</strain>
    </source>
</reference>
<dbReference type="Pfam" id="PF13419">
    <property type="entry name" value="HAD_2"/>
    <property type="match status" value="1"/>
</dbReference>
<dbReference type="RefSeq" id="WP_311367693.1">
    <property type="nucleotide sequence ID" value="NZ_JAVRHX010000001.1"/>
</dbReference>
<keyword evidence="1" id="KW-0378">Hydrolase</keyword>
<dbReference type="InterPro" id="IPR041492">
    <property type="entry name" value="HAD_2"/>
</dbReference>
<dbReference type="Gene3D" id="1.10.150.240">
    <property type="entry name" value="Putative phosphatase, domain 2"/>
    <property type="match status" value="1"/>
</dbReference>
<gene>
    <name evidence="1" type="ORF">RM552_05095</name>
</gene>
<comment type="caution">
    <text evidence="1">The sequence shown here is derived from an EMBL/GenBank/DDBJ whole genome shotgun (WGS) entry which is preliminary data.</text>
</comment>
<organism evidence="1 2">
    <name type="scientific">Glaciecola petra</name>
    <dbReference type="NCBI Taxonomy" id="3075602"/>
    <lineage>
        <taxon>Bacteria</taxon>
        <taxon>Pseudomonadati</taxon>
        <taxon>Pseudomonadota</taxon>
        <taxon>Gammaproteobacteria</taxon>
        <taxon>Alteromonadales</taxon>
        <taxon>Alteromonadaceae</taxon>
        <taxon>Glaciecola</taxon>
    </lineage>
</organism>
<dbReference type="SFLD" id="SFLDS00003">
    <property type="entry name" value="Haloacid_Dehalogenase"/>
    <property type="match status" value="1"/>
</dbReference>
<dbReference type="Gene3D" id="3.40.50.1000">
    <property type="entry name" value="HAD superfamily/HAD-like"/>
    <property type="match status" value="1"/>
</dbReference>
<sequence>MRQISHIIFDWDGTLMDSAEKIITCMQAAAIASKLPIPKAEDVKSIIGISLIPAIKMLFEVDSKTAEIVRAHYKQIFVTEDQTPCFMFPDAKEVLECLSATYTLGIATGKARRGLKRALNQSQCEHLFNASITADDAESKPSSDMLVKLLAHWQIKPENAVMIGDTKYDMQMAENIGMHRIGVSFGAHSRSQLLDHNPLHIIDDLTRLPEIFDANI</sequence>
<evidence type="ECO:0000313" key="1">
    <source>
        <dbReference type="EMBL" id="MDT0594212.1"/>
    </source>
</evidence>
<proteinExistence type="predicted"/>
<dbReference type="PANTHER" id="PTHR43434">
    <property type="entry name" value="PHOSPHOGLYCOLATE PHOSPHATASE"/>
    <property type="match status" value="1"/>
</dbReference>
<evidence type="ECO:0000313" key="2">
    <source>
        <dbReference type="Proteomes" id="UP001253545"/>
    </source>
</evidence>
<dbReference type="EMBL" id="JAVRHX010000001">
    <property type="protein sequence ID" value="MDT0594212.1"/>
    <property type="molecule type" value="Genomic_DNA"/>
</dbReference>
<keyword evidence="2" id="KW-1185">Reference proteome</keyword>
<dbReference type="InterPro" id="IPR023198">
    <property type="entry name" value="PGP-like_dom2"/>
</dbReference>